<dbReference type="PANTHER" id="PTHR33909">
    <property type="entry name" value="SEC TRANSLOCON ACCESSORY COMPLEX SUBUNIT YAJC"/>
    <property type="match status" value="1"/>
</dbReference>
<comment type="subcellular location">
    <subcellularLocation>
        <location evidence="1">Cell membrane</location>
        <topology evidence="1">Single-pass membrane protein</topology>
    </subcellularLocation>
</comment>
<evidence type="ECO:0000256" key="7">
    <source>
        <dbReference type="ARBA" id="ARBA00022989"/>
    </source>
</evidence>
<keyword evidence="9" id="KW-0472">Membrane</keyword>
<sequence>MEFLPIIAIALLFWLLLIRPQAKRQKELSRMQSSLRPGDEVMMGSGIFATVTAIDDDRARVHVEVAPGVQLQVARGAIAQVVEQADRLDEVDGTTAPDDASDLVDPTDPTSRRDEQGPRGDH</sequence>
<comment type="caution">
    <text evidence="11">The sequence shown here is derived from an EMBL/GenBank/DDBJ whole genome shotgun (WGS) entry which is preliminary data.</text>
</comment>
<keyword evidence="8" id="KW-0811">Translocation</keyword>
<dbReference type="SMART" id="SM01323">
    <property type="entry name" value="YajC"/>
    <property type="match status" value="1"/>
</dbReference>
<dbReference type="GO" id="GO:0005886">
    <property type="term" value="C:plasma membrane"/>
    <property type="evidence" value="ECO:0007669"/>
    <property type="project" value="UniProtKB-SubCell"/>
</dbReference>
<evidence type="ECO:0000256" key="5">
    <source>
        <dbReference type="ARBA" id="ARBA00022692"/>
    </source>
</evidence>
<keyword evidence="6" id="KW-0653">Protein transport</keyword>
<dbReference type="InterPro" id="IPR003849">
    <property type="entry name" value="Preprotein_translocase_YajC"/>
</dbReference>
<gene>
    <name evidence="11" type="ORF">BJ989_002402</name>
</gene>
<name>A0A7Y9UL58_9ACTN</name>
<dbReference type="PANTHER" id="PTHR33909:SF1">
    <property type="entry name" value="SEC TRANSLOCON ACCESSORY COMPLEX SUBUNIT YAJC"/>
    <property type="match status" value="1"/>
</dbReference>
<dbReference type="Pfam" id="PF02699">
    <property type="entry name" value="YajC"/>
    <property type="match status" value="1"/>
</dbReference>
<dbReference type="GO" id="GO:0015031">
    <property type="term" value="P:protein transport"/>
    <property type="evidence" value="ECO:0007669"/>
    <property type="project" value="UniProtKB-KW"/>
</dbReference>
<reference evidence="11 12" key="1">
    <citation type="submission" date="2020-07" db="EMBL/GenBank/DDBJ databases">
        <title>Sequencing the genomes of 1000 actinobacteria strains.</title>
        <authorList>
            <person name="Klenk H.-P."/>
        </authorList>
    </citation>
    <scope>NUCLEOTIDE SEQUENCE [LARGE SCALE GENOMIC DNA]</scope>
    <source>
        <strain evidence="11 12">DSM 24552</strain>
    </source>
</reference>
<comment type="similarity">
    <text evidence="2">Belongs to the YajC family.</text>
</comment>
<keyword evidence="4" id="KW-1003">Cell membrane</keyword>
<feature type="compositionally biased region" description="Basic and acidic residues" evidence="10">
    <location>
        <begin position="110"/>
        <end position="122"/>
    </location>
</feature>
<proteinExistence type="inferred from homology"/>
<dbReference type="Proteomes" id="UP000544110">
    <property type="component" value="Unassembled WGS sequence"/>
</dbReference>
<keyword evidence="12" id="KW-1185">Reference proteome</keyword>
<evidence type="ECO:0000256" key="8">
    <source>
        <dbReference type="ARBA" id="ARBA00023010"/>
    </source>
</evidence>
<dbReference type="AlphaFoldDB" id="A0A7Y9UL58"/>
<evidence type="ECO:0000256" key="4">
    <source>
        <dbReference type="ARBA" id="ARBA00022475"/>
    </source>
</evidence>
<evidence type="ECO:0000313" key="11">
    <source>
        <dbReference type="EMBL" id="NYG56098.1"/>
    </source>
</evidence>
<evidence type="ECO:0000256" key="10">
    <source>
        <dbReference type="SAM" id="MobiDB-lite"/>
    </source>
</evidence>
<evidence type="ECO:0000256" key="6">
    <source>
        <dbReference type="ARBA" id="ARBA00022927"/>
    </source>
</evidence>
<keyword evidence="5" id="KW-0812">Transmembrane</keyword>
<protein>
    <submittedName>
        <fullName evidence="11">Preprotein translocase subunit YajC</fullName>
    </submittedName>
</protein>
<accession>A0A7Y9UL58</accession>
<evidence type="ECO:0000256" key="2">
    <source>
        <dbReference type="ARBA" id="ARBA00006742"/>
    </source>
</evidence>
<keyword evidence="3" id="KW-0813">Transport</keyword>
<dbReference type="NCBIfam" id="TIGR00739">
    <property type="entry name" value="yajC"/>
    <property type="match status" value="1"/>
</dbReference>
<evidence type="ECO:0000256" key="1">
    <source>
        <dbReference type="ARBA" id="ARBA00004162"/>
    </source>
</evidence>
<evidence type="ECO:0000256" key="3">
    <source>
        <dbReference type="ARBA" id="ARBA00022448"/>
    </source>
</evidence>
<keyword evidence="7" id="KW-1133">Transmembrane helix</keyword>
<evidence type="ECO:0000256" key="9">
    <source>
        <dbReference type="ARBA" id="ARBA00023136"/>
    </source>
</evidence>
<feature type="region of interest" description="Disordered" evidence="10">
    <location>
        <begin position="86"/>
        <end position="122"/>
    </location>
</feature>
<evidence type="ECO:0000313" key="12">
    <source>
        <dbReference type="Proteomes" id="UP000544110"/>
    </source>
</evidence>
<dbReference type="RefSeq" id="WP_179518425.1">
    <property type="nucleotide sequence ID" value="NZ_JACCAC010000001.1"/>
</dbReference>
<organism evidence="11 12">
    <name type="scientific">Nocardioides perillae</name>
    <dbReference type="NCBI Taxonomy" id="1119534"/>
    <lineage>
        <taxon>Bacteria</taxon>
        <taxon>Bacillati</taxon>
        <taxon>Actinomycetota</taxon>
        <taxon>Actinomycetes</taxon>
        <taxon>Propionibacteriales</taxon>
        <taxon>Nocardioidaceae</taxon>
        <taxon>Nocardioides</taxon>
    </lineage>
</organism>
<dbReference type="EMBL" id="JACCAC010000001">
    <property type="protein sequence ID" value="NYG56098.1"/>
    <property type="molecule type" value="Genomic_DNA"/>
</dbReference>